<dbReference type="GO" id="GO:0006865">
    <property type="term" value="P:amino acid transport"/>
    <property type="evidence" value="ECO:0007669"/>
    <property type="project" value="TreeGrafter"/>
</dbReference>
<dbReference type="Proteomes" id="UP001065613">
    <property type="component" value="Chromosome"/>
</dbReference>
<sequence>MFKQLTIPLLSFMLLLAGAKASFAETVIEKVARTGVLTVGANLDNIPYSYVNEKGELDGYSMSVINLIKEELEKKLGKTVTLQVVEAGDITERIPKLLAREIDLSCDTAFTWKRDEYVDFSVSYSVTGVRLLIPKGSSLGSAESLIGKRIAVVPKTIYEKAIKLAQPQAELVPVKSLEEGVLALKAGKVDGVAGDSILLDGLRQKVSFDDTQLVPKSPYARYGVACMLPQYDPSFLHLVNYTIVKFMESYLAGDKGSTDMVNRWIGPDGIVNVDPQDVRDFFNYTLITHEQIPPAQ</sequence>
<gene>
    <name evidence="6" type="primary">grrP</name>
    <name evidence="6" type="ORF">KA717_31635</name>
</gene>
<dbReference type="EMBL" id="CP073041">
    <property type="protein sequence ID" value="UXE60156.1"/>
    <property type="molecule type" value="Genomic_DNA"/>
</dbReference>
<dbReference type="PANTHER" id="PTHR30085">
    <property type="entry name" value="AMINO ACID ABC TRANSPORTER PERMEASE"/>
    <property type="match status" value="1"/>
</dbReference>
<keyword evidence="3 4" id="KW-0732">Signal</keyword>
<evidence type="ECO:0000256" key="4">
    <source>
        <dbReference type="SAM" id="SignalP"/>
    </source>
</evidence>
<feature type="domain" description="Solute-binding protein family 3/N-terminal" evidence="5">
    <location>
        <begin position="36"/>
        <end position="268"/>
    </location>
</feature>
<dbReference type="InterPro" id="IPR001638">
    <property type="entry name" value="Solute-binding_3/MltF_N"/>
</dbReference>
<dbReference type="GO" id="GO:0030288">
    <property type="term" value="C:outer membrane-bounded periplasmic space"/>
    <property type="evidence" value="ECO:0007669"/>
    <property type="project" value="TreeGrafter"/>
</dbReference>
<evidence type="ECO:0000259" key="5">
    <source>
        <dbReference type="SMART" id="SM00062"/>
    </source>
</evidence>
<dbReference type="InterPro" id="IPR051455">
    <property type="entry name" value="Bact_solute-bind_prot3"/>
</dbReference>
<evidence type="ECO:0000256" key="3">
    <source>
        <dbReference type="ARBA" id="ARBA00022729"/>
    </source>
</evidence>
<proteinExistence type="inferred from homology"/>
<reference evidence="6" key="1">
    <citation type="submission" date="2021-04" db="EMBL/GenBank/DDBJ databases">
        <title>Genome sequence of Woronichinia naegeliana from Washington state freshwater lake bloom.</title>
        <authorList>
            <person name="Dreher T.W."/>
        </authorList>
    </citation>
    <scope>NUCLEOTIDE SEQUENCE</scope>
    <source>
        <strain evidence="6">WA131</strain>
    </source>
</reference>
<organism evidence="6">
    <name type="scientific">Woronichinia naegeliana WA131</name>
    <dbReference type="NCBI Taxonomy" id="2824559"/>
    <lineage>
        <taxon>Bacteria</taxon>
        <taxon>Bacillati</taxon>
        <taxon>Cyanobacteriota</taxon>
        <taxon>Cyanophyceae</taxon>
        <taxon>Synechococcales</taxon>
        <taxon>Coelosphaeriaceae</taxon>
        <taxon>Woronichinia</taxon>
    </lineage>
</organism>
<feature type="chain" id="PRO_5036735687" evidence="4">
    <location>
        <begin position="25"/>
        <end position="296"/>
    </location>
</feature>
<keyword evidence="2" id="KW-0813">Transport</keyword>
<evidence type="ECO:0000313" key="6">
    <source>
        <dbReference type="EMBL" id="UXE60156.1"/>
    </source>
</evidence>
<comment type="similarity">
    <text evidence="1">Belongs to the bacterial solute-binding protein 3 family.</text>
</comment>
<dbReference type="CDD" id="cd13688">
    <property type="entry name" value="PBP2_GltI_DEBP"/>
    <property type="match status" value="1"/>
</dbReference>
<evidence type="ECO:0000256" key="2">
    <source>
        <dbReference type="ARBA" id="ARBA00022448"/>
    </source>
</evidence>
<dbReference type="NCBIfam" id="TIGR04262">
    <property type="entry name" value="orph_peri_GRRM"/>
    <property type="match status" value="1"/>
</dbReference>
<dbReference type="InterPro" id="IPR026358">
    <property type="entry name" value="Orph_peri_GRRM"/>
</dbReference>
<name>A0A977KWC9_9CYAN</name>
<dbReference type="PANTHER" id="PTHR30085:SF6">
    <property type="entry name" value="ABC TRANSPORTER GLUTAMINE-BINDING PROTEIN GLNH"/>
    <property type="match status" value="1"/>
</dbReference>
<dbReference type="Pfam" id="PF00497">
    <property type="entry name" value="SBP_bac_3"/>
    <property type="match status" value="1"/>
</dbReference>
<dbReference type="Gene3D" id="3.40.190.10">
    <property type="entry name" value="Periplasmic binding protein-like II"/>
    <property type="match status" value="2"/>
</dbReference>
<dbReference type="KEGG" id="wna:KA717_31635"/>
<dbReference type="GO" id="GO:0005576">
    <property type="term" value="C:extracellular region"/>
    <property type="evidence" value="ECO:0007669"/>
    <property type="project" value="TreeGrafter"/>
</dbReference>
<dbReference type="AlphaFoldDB" id="A0A977KWC9"/>
<accession>A0A977KWC9</accession>
<dbReference type="SMART" id="SM00062">
    <property type="entry name" value="PBPb"/>
    <property type="match status" value="1"/>
</dbReference>
<protein>
    <submittedName>
        <fullName evidence="6">Extracellular substrate binding-like orphan protein GrrP</fullName>
    </submittedName>
</protein>
<dbReference type="SUPFAM" id="SSF53850">
    <property type="entry name" value="Periplasmic binding protein-like II"/>
    <property type="match status" value="1"/>
</dbReference>
<evidence type="ECO:0000256" key="1">
    <source>
        <dbReference type="ARBA" id="ARBA00010333"/>
    </source>
</evidence>
<feature type="signal peptide" evidence="4">
    <location>
        <begin position="1"/>
        <end position="24"/>
    </location>
</feature>